<evidence type="ECO:0000256" key="2">
    <source>
        <dbReference type="ARBA" id="ARBA00023125"/>
    </source>
</evidence>
<dbReference type="Gene3D" id="3.40.1410.10">
    <property type="entry name" value="Chorismate lyase-like"/>
    <property type="match status" value="1"/>
</dbReference>
<protein>
    <submittedName>
        <fullName evidence="6">GntR family transcriptional regulator</fullName>
    </submittedName>
</protein>
<dbReference type="InterPro" id="IPR011663">
    <property type="entry name" value="UTRA"/>
</dbReference>
<dbReference type="SUPFAM" id="SSF64288">
    <property type="entry name" value="Chorismate lyase-like"/>
    <property type="match status" value="1"/>
</dbReference>
<dbReference type="InterPro" id="IPR050679">
    <property type="entry name" value="Bact_HTH_transcr_reg"/>
</dbReference>
<sequence length="265" mass="29526">MAERPQRESAYVRLARRLRTAILRHDYPDGVRLPTEAELAETYRVSRQTVRRAFQDLVAEGLVYRVPGRGTFATPREEQYLRQFGSVDDLMGLSIDTRMDVVTPLHRRVDVDAAGRLGLHTDRVHKLAFLRRHEDVAFCHTSVWLPPAVGRLLEEVTELTLPGTPHAFTVIGLLDQRLPEPIAEAEQSITVAEATADLAGHLGCEPGRALLRIDRVYRTAGGQLVELSVSHFLPEHYSHRVRLRRSGTPAGSPVAHQGSGPSTSK</sequence>
<dbReference type="Proteomes" id="UP001221328">
    <property type="component" value="Unassembled WGS sequence"/>
</dbReference>
<dbReference type="InterPro" id="IPR036390">
    <property type="entry name" value="WH_DNA-bd_sf"/>
</dbReference>
<dbReference type="Pfam" id="PF07702">
    <property type="entry name" value="UTRA"/>
    <property type="match status" value="1"/>
</dbReference>
<keyword evidence="1" id="KW-0805">Transcription regulation</keyword>
<proteinExistence type="predicted"/>
<dbReference type="RefSeq" id="WP_272174567.1">
    <property type="nucleotide sequence ID" value="NZ_JAQOSK010000002.1"/>
</dbReference>
<name>A0ABT5FP45_9ACTN</name>
<accession>A0ABT5FP45</accession>
<keyword evidence="2" id="KW-0238">DNA-binding</keyword>
<dbReference type="PRINTS" id="PR00035">
    <property type="entry name" value="HTHGNTR"/>
</dbReference>
<evidence type="ECO:0000256" key="3">
    <source>
        <dbReference type="ARBA" id="ARBA00023163"/>
    </source>
</evidence>
<dbReference type="EMBL" id="JAQOSK010000002">
    <property type="protein sequence ID" value="MDC2954292.1"/>
    <property type="molecule type" value="Genomic_DNA"/>
</dbReference>
<reference evidence="6 7" key="1">
    <citation type="journal article" date="2015" name="Int. J. Syst. Evol. Microbiol.">
        <title>Streptomyces gilvifuscus sp. nov., an actinomycete that produces antibacterial compounds isolated from soil.</title>
        <authorList>
            <person name="Nguyen T.M."/>
            <person name="Kim J."/>
        </authorList>
    </citation>
    <scope>NUCLEOTIDE SEQUENCE [LARGE SCALE GENOMIC DNA]</scope>
    <source>
        <strain evidence="6 7">T113</strain>
    </source>
</reference>
<evidence type="ECO:0000256" key="1">
    <source>
        <dbReference type="ARBA" id="ARBA00023015"/>
    </source>
</evidence>
<dbReference type="InterPro" id="IPR000524">
    <property type="entry name" value="Tscrpt_reg_HTH_GntR"/>
</dbReference>
<comment type="caution">
    <text evidence="6">The sequence shown here is derived from an EMBL/GenBank/DDBJ whole genome shotgun (WGS) entry which is preliminary data.</text>
</comment>
<gene>
    <name evidence="6" type="ORF">PO587_07465</name>
</gene>
<dbReference type="PANTHER" id="PTHR44846">
    <property type="entry name" value="MANNOSYL-D-GLYCERATE TRANSPORT/METABOLISM SYSTEM REPRESSOR MNGR-RELATED"/>
    <property type="match status" value="1"/>
</dbReference>
<dbReference type="PANTHER" id="PTHR44846:SF1">
    <property type="entry name" value="MANNOSYL-D-GLYCERATE TRANSPORT_METABOLISM SYSTEM REPRESSOR MNGR-RELATED"/>
    <property type="match status" value="1"/>
</dbReference>
<dbReference type="SMART" id="SM00866">
    <property type="entry name" value="UTRA"/>
    <property type="match status" value="1"/>
</dbReference>
<evidence type="ECO:0000256" key="4">
    <source>
        <dbReference type="SAM" id="MobiDB-lite"/>
    </source>
</evidence>
<evidence type="ECO:0000313" key="7">
    <source>
        <dbReference type="Proteomes" id="UP001221328"/>
    </source>
</evidence>
<keyword evidence="7" id="KW-1185">Reference proteome</keyword>
<dbReference type="CDD" id="cd07377">
    <property type="entry name" value="WHTH_GntR"/>
    <property type="match status" value="1"/>
</dbReference>
<dbReference type="PROSITE" id="PS50949">
    <property type="entry name" value="HTH_GNTR"/>
    <property type="match status" value="1"/>
</dbReference>
<dbReference type="InterPro" id="IPR028978">
    <property type="entry name" value="Chorismate_lyase_/UTRA_dom_sf"/>
</dbReference>
<evidence type="ECO:0000259" key="5">
    <source>
        <dbReference type="PROSITE" id="PS50949"/>
    </source>
</evidence>
<organism evidence="6 7">
    <name type="scientific">Streptomyces gilvifuscus</name>
    <dbReference type="NCBI Taxonomy" id="1550617"/>
    <lineage>
        <taxon>Bacteria</taxon>
        <taxon>Bacillati</taxon>
        <taxon>Actinomycetota</taxon>
        <taxon>Actinomycetes</taxon>
        <taxon>Kitasatosporales</taxon>
        <taxon>Streptomycetaceae</taxon>
        <taxon>Streptomyces</taxon>
    </lineage>
</organism>
<dbReference type="Pfam" id="PF00392">
    <property type="entry name" value="GntR"/>
    <property type="match status" value="1"/>
</dbReference>
<dbReference type="SUPFAM" id="SSF46785">
    <property type="entry name" value="Winged helix' DNA-binding domain"/>
    <property type="match status" value="1"/>
</dbReference>
<keyword evidence="3" id="KW-0804">Transcription</keyword>
<feature type="region of interest" description="Disordered" evidence="4">
    <location>
        <begin position="244"/>
        <end position="265"/>
    </location>
</feature>
<dbReference type="SMART" id="SM00345">
    <property type="entry name" value="HTH_GNTR"/>
    <property type="match status" value="1"/>
</dbReference>
<evidence type="ECO:0000313" key="6">
    <source>
        <dbReference type="EMBL" id="MDC2954292.1"/>
    </source>
</evidence>
<dbReference type="InterPro" id="IPR036388">
    <property type="entry name" value="WH-like_DNA-bd_sf"/>
</dbReference>
<feature type="domain" description="HTH gntR-type" evidence="5">
    <location>
        <begin position="8"/>
        <end position="76"/>
    </location>
</feature>
<dbReference type="Gene3D" id="1.10.10.10">
    <property type="entry name" value="Winged helix-like DNA-binding domain superfamily/Winged helix DNA-binding domain"/>
    <property type="match status" value="1"/>
</dbReference>